<evidence type="ECO:0000313" key="2">
    <source>
        <dbReference type="EMBL" id="PIK46062.1"/>
    </source>
</evidence>
<dbReference type="STRING" id="307972.A0A2G8KDK4"/>
<sequence length="391" mass="43889">MGFLTGIKSRLLDLQAEVDKLNQTCIHMVEEHNAKQKHIDALYTFVDRLQENKADKEHVTMEIDVKADKRALENKISRNQFEGTVDEISRNLNSVMEKLSGIHADITEPFSVETELSDLYLLFKYSIAYQSAWQQAVGEIKVDVENKLDRMELDPLKAYLDKRIKAANAKVIRKEPDMPEDAAGFRKQLIQKFHCISCDRPLDMAPQAPLASLPESKGLPGTRSGRPYTTFELEQIRAAQKSNQYQDVPEYFVTNRSCGGSHTLTYPHRRVTRITHLSNIVQTEDVATAIVNGKVETDVVGQDGHIYKARISPTQMDHLPTLAQPKIQSARTRSRLGSAHMRSQTAPSAMLDDPMQTLPSPFILQAPIQDLSLVDQPVHGPRAAPLSIASQ</sequence>
<name>A0A2G8KDK4_STIJA</name>
<comment type="caution">
    <text evidence="2">The sequence shown here is derived from an EMBL/GenBank/DDBJ whole genome shotgun (WGS) entry which is preliminary data.</text>
</comment>
<gene>
    <name evidence="2" type="ORF">BSL78_17055</name>
</gene>
<accession>A0A2G8KDK4</accession>
<dbReference type="InterPro" id="IPR032013">
    <property type="entry name" value="DUF4795"/>
</dbReference>
<dbReference type="PANTHER" id="PTHR47080:SF2">
    <property type="entry name" value="GLUTAMINE-RICH PROTEIN 2"/>
    <property type="match status" value="1"/>
</dbReference>
<dbReference type="Proteomes" id="UP000230750">
    <property type="component" value="Unassembled WGS sequence"/>
</dbReference>
<reference evidence="2 3" key="1">
    <citation type="journal article" date="2017" name="PLoS Biol.">
        <title>The sea cucumber genome provides insights into morphological evolution and visceral regeneration.</title>
        <authorList>
            <person name="Zhang X."/>
            <person name="Sun L."/>
            <person name="Yuan J."/>
            <person name="Sun Y."/>
            <person name="Gao Y."/>
            <person name="Zhang L."/>
            <person name="Li S."/>
            <person name="Dai H."/>
            <person name="Hamel J.F."/>
            <person name="Liu C."/>
            <person name="Yu Y."/>
            <person name="Liu S."/>
            <person name="Lin W."/>
            <person name="Guo K."/>
            <person name="Jin S."/>
            <person name="Xu P."/>
            <person name="Storey K.B."/>
            <person name="Huan P."/>
            <person name="Zhang T."/>
            <person name="Zhou Y."/>
            <person name="Zhang J."/>
            <person name="Lin C."/>
            <person name="Li X."/>
            <person name="Xing L."/>
            <person name="Huo D."/>
            <person name="Sun M."/>
            <person name="Wang L."/>
            <person name="Mercier A."/>
            <person name="Li F."/>
            <person name="Yang H."/>
            <person name="Xiang J."/>
        </authorList>
    </citation>
    <scope>NUCLEOTIDE SEQUENCE [LARGE SCALE GENOMIC DNA]</scope>
    <source>
        <strain evidence="2">Shaxun</strain>
        <tissue evidence="2">Muscle</tissue>
    </source>
</reference>
<dbReference type="OrthoDB" id="5981048at2759"/>
<organism evidence="2 3">
    <name type="scientific">Stichopus japonicus</name>
    <name type="common">Sea cucumber</name>
    <dbReference type="NCBI Taxonomy" id="307972"/>
    <lineage>
        <taxon>Eukaryota</taxon>
        <taxon>Metazoa</taxon>
        <taxon>Echinodermata</taxon>
        <taxon>Eleutherozoa</taxon>
        <taxon>Echinozoa</taxon>
        <taxon>Holothuroidea</taxon>
        <taxon>Aspidochirotacea</taxon>
        <taxon>Aspidochirotida</taxon>
        <taxon>Stichopodidae</taxon>
        <taxon>Apostichopus</taxon>
    </lineage>
</organism>
<evidence type="ECO:0000313" key="3">
    <source>
        <dbReference type="Proteomes" id="UP000230750"/>
    </source>
</evidence>
<dbReference type="EMBL" id="MRZV01000668">
    <property type="protein sequence ID" value="PIK46062.1"/>
    <property type="molecule type" value="Genomic_DNA"/>
</dbReference>
<dbReference type="PANTHER" id="PTHR47080">
    <property type="entry name" value="CHROMOSOME 16 OPEN READING FRAME 96"/>
    <property type="match status" value="1"/>
</dbReference>
<proteinExistence type="predicted"/>
<dbReference type="Pfam" id="PF16043">
    <property type="entry name" value="DUF4795"/>
    <property type="match status" value="2"/>
</dbReference>
<feature type="domain" description="DUF4795" evidence="1">
    <location>
        <begin position="128"/>
        <end position="228"/>
    </location>
</feature>
<keyword evidence="3" id="KW-1185">Reference proteome</keyword>
<feature type="domain" description="DUF4795" evidence="1">
    <location>
        <begin position="5"/>
        <end position="107"/>
    </location>
</feature>
<evidence type="ECO:0000259" key="1">
    <source>
        <dbReference type="Pfam" id="PF16043"/>
    </source>
</evidence>
<dbReference type="AlphaFoldDB" id="A0A2G8KDK4"/>
<protein>
    <submittedName>
        <fullName evidence="2">Putative glutamine-rich protein 2 isoform X3</fullName>
    </submittedName>
</protein>